<dbReference type="GO" id="GO:0070628">
    <property type="term" value="F:proteasome binding"/>
    <property type="evidence" value="ECO:0007669"/>
    <property type="project" value="TreeGrafter"/>
</dbReference>
<comment type="subcellular location">
    <subcellularLocation>
        <location evidence="2">Cytoplasm</location>
    </subcellularLocation>
    <subcellularLocation>
        <location evidence="1">Nucleus</location>
    </subcellularLocation>
</comment>
<dbReference type="Pfam" id="PF04683">
    <property type="entry name" value="Rpn13_ADRM1_Pru"/>
    <property type="match status" value="1"/>
</dbReference>
<keyword evidence="3" id="KW-0963">Cytoplasm</keyword>
<organism evidence="7 8">
    <name type="scientific">Reticulomyxa filosa</name>
    <dbReference type="NCBI Taxonomy" id="46433"/>
    <lineage>
        <taxon>Eukaryota</taxon>
        <taxon>Sar</taxon>
        <taxon>Rhizaria</taxon>
        <taxon>Retaria</taxon>
        <taxon>Foraminifera</taxon>
        <taxon>Monothalamids</taxon>
        <taxon>Reticulomyxidae</taxon>
        <taxon>Reticulomyxa</taxon>
    </lineage>
</organism>
<evidence type="ECO:0000313" key="7">
    <source>
        <dbReference type="EMBL" id="ETO16077.1"/>
    </source>
</evidence>
<dbReference type="GO" id="GO:0005634">
    <property type="term" value="C:nucleus"/>
    <property type="evidence" value="ECO:0007669"/>
    <property type="project" value="UniProtKB-SubCell"/>
</dbReference>
<evidence type="ECO:0000256" key="4">
    <source>
        <dbReference type="ARBA" id="ARBA00022942"/>
    </source>
</evidence>
<evidence type="ECO:0000256" key="3">
    <source>
        <dbReference type="ARBA" id="ARBA00022490"/>
    </source>
</evidence>
<evidence type="ECO:0000256" key="5">
    <source>
        <dbReference type="ARBA" id="ARBA00023242"/>
    </source>
</evidence>
<dbReference type="PANTHER" id="PTHR12225:SF0">
    <property type="entry name" value="PROTEASOMAL UBIQUITIN RECEPTOR ADRM1"/>
    <property type="match status" value="1"/>
</dbReference>
<name>X6MRK1_RETFI</name>
<dbReference type="InterPro" id="IPR038633">
    <property type="entry name" value="Rpn13/ADRM1_Pru_sf"/>
</dbReference>
<gene>
    <name evidence="7" type="ORF">RFI_21283</name>
</gene>
<evidence type="ECO:0000256" key="1">
    <source>
        <dbReference type="ARBA" id="ARBA00004123"/>
    </source>
</evidence>
<evidence type="ECO:0000256" key="2">
    <source>
        <dbReference type="ARBA" id="ARBA00004496"/>
    </source>
</evidence>
<dbReference type="InterPro" id="IPR044868">
    <property type="entry name" value="Rpn13/ADRM1_Pru"/>
</dbReference>
<dbReference type="PROSITE" id="PS51917">
    <property type="entry name" value="PRU"/>
    <property type="match status" value="1"/>
</dbReference>
<proteinExistence type="predicted"/>
<keyword evidence="4" id="KW-0647">Proteasome</keyword>
<dbReference type="PANTHER" id="PTHR12225">
    <property type="entry name" value="ADHESION REGULATING MOLECULE 1 110 KDA CELL MEMBRANE GLYCOPROTEIN"/>
    <property type="match status" value="1"/>
</dbReference>
<dbReference type="OrthoDB" id="340431at2759"/>
<dbReference type="GO" id="GO:0005737">
    <property type="term" value="C:cytoplasm"/>
    <property type="evidence" value="ECO:0007669"/>
    <property type="project" value="UniProtKB-SubCell"/>
</dbReference>
<evidence type="ECO:0000313" key="8">
    <source>
        <dbReference type="Proteomes" id="UP000023152"/>
    </source>
</evidence>
<dbReference type="EMBL" id="ASPP01018592">
    <property type="protein sequence ID" value="ETO16077.1"/>
    <property type="molecule type" value="Genomic_DNA"/>
</dbReference>
<comment type="caution">
    <text evidence="7">The sequence shown here is derived from an EMBL/GenBank/DDBJ whole genome shotgun (WGS) entry which is preliminary data.</text>
</comment>
<sequence length="262" mass="30321">MMNANQLRMLQQMMQAQQQADEGLVHFKAGRMEFSEASRMVTADKKPGLVKLVRVNNRSKKKKKKKKKKKENTHQTLIFADDGVTHFQWQNRISSNVDLDIMLFPNTAAFEKVSECTDGRVFVLRFGKCVHVYISFFLKIYRIINNVETTIEKCVCVFFLMLQSGVKHFFWMQEGSDEKDKEYLENVNKLCRGESLSGENSNNANSNSSTASGGALSYEQQLQQAMLHSLQVLSIINQKQQQKKFNFFCFVLLIGYFFKNFE</sequence>
<accession>X6MRK1</accession>
<keyword evidence="5" id="KW-0539">Nucleus</keyword>
<keyword evidence="8" id="KW-1185">Reference proteome</keyword>
<reference evidence="7 8" key="1">
    <citation type="journal article" date="2013" name="Curr. Biol.">
        <title>The Genome of the Foraminiferan Reticulomyxa filosa.</title>
        <authorList>
            <person name="Glockner G."/>
            <person name="Hulsmann N."/>
            <person name="Schleicher M."/>
            <person name="Noegel A.A."/>
            <person name="Eichinger L."/>
            <person name="Gallinger C."/>
            <person name="Pawlowski J."/>
            <person name="Sierra R."/>
            <person name="Euteneuer U."/>
            <person name="Pillet L."/>
            <person name="Moustafa A."/>
            <person name="Platzer M."/>
            <person name="Groth M."/>
            <person name="Szafranski K."/>
            <person name="Schliwa M."/>
        </authorList>
    </citation>
    <scope>NUCLEOTIDE SEQUENCE [LARGE SCALE GENOMIC DNA]</scope>
</reference>
<dbReference type="AlphaFoldDB" id="X6MRK1"/>
<feature type="domain" description="Pru" evidence="6">
    <location>
        <begin position="19"/>
        <end position="194"/>
    </location>
</feature>
<dbReference type="Gene3D" id="2.30.29.70">
    <property type="entry name" value="Proteasomal ubiquitin receptor Rpn13/ADRM1"/>
    <property type="match status" value="1"/>
</dbReference>
<evidence type="ECO:0000259" key="6">
    <source>
        <dbReference type="PROSITE" id="PS51917"/>
    </source>
</evidence>
<dbReference type="GO" id="GO:0061133">
    <property type="term" value="F:endopeptidase activator activity"/>
    <property type="evidence" value="ECO:0007669"/>
    <property type="project" value="TreeGrafter"/>
</dbReference>
<dbReference type="Proteomes" id="UP000023152">
    <property type="component" value="Unassembled WGS sequence"/>
</dbReference>
<dbReference type="GO" id="GO:0008541">
    <property type="term" value="C:proteasome regulatory particle, lid subcomplex"/>
    <property type="evidence" value="ECO:0007669"/>
    <property type="project" value="TreeGrafter"/>
</dbReference>
<dbReference type="InterPro" id="IPR006773">
    <property type="entry name" value="Rpn13/ADRM1"/>
</dbReference>
<protein>
    <recommendedName>
        <fullName evidence="6">Pru domain-containing protein</fullName>
    </recommendedName>
</protein>